<dbReference type="EMBL" id="ML009287">
    <property type="protein sequence ID" value="RKO97391.1"/>
    <property type="molecule type" value="Genomic_DNA"/>
</dbReference>
<evidence type="ECO:0000256" key="3">
    <source>
        <dbReference type="ARBA" id="ARBA00019660"/>
    </source>
</evidence>
<evidence type="ECO:0000256" key="8">
    <source>
        <dbReference type="RuleBase" id="RU364129"/>
    </source>
</evidence>
<evidence type="ECO:0000256" key="2">
    <source>
        <dbReference type="ARBA" id="ARBA00006378"/>
    </source>
</evidence>
<gene>
    <name evidence="9" type="ORF">CAUPRSCDRAFT_472</name>
    <name evidence="10" type="ORF">CXG81DRAFT_2656</name>
</gene>
<name>A0A4P9WVG9_9FUNG</name>
<feature type="non-terminal residue" evidence="9">
    <location>
        <position position="1"/>
    </location>
</feature>
<reference evidence="11 12" key="1">
    <citation type="journal article" date="2018" name="Nat. Microbiol.">
        <title>Leveraging single-cell genomics to expand the fungal tree of life.</title>
        <authorList>
            <person name="Ahrendt S.R."/>
            <person name="Quandt C.A."/>
            <person name="Ciobanu D."/>
            <person name="Clum A."/>
            <person name="Salamov A."/>
            <person name="Andreopoulos B."/>
            <person name="Cheng J.F."/>
            <person name="Woyke T."/>
            <person name="Pelin A."/>
            <person name="Henrissat B."/>
            <person name="Reynolds N.K."/>
            <person name="Benny G.L."/>
            <person name="Smith M.E."/>
            <person name="James T.Y."/>
            <person name="Grigoriev I.V."/>
        </authorList>
    </citation>
    <scope>NUCLEOTIDE SEQUENCE [LARGE SCALE GENOMIC DNA]</scope>
    <source>
        <strain evidence="11 12">ATCC 52028</strain>
    </source>
</reference>
<keyword evidence="12" id="KW-1185">Reference proteome</keyword>
<dbReference type="Gene3D" id="1.10.10.1340">
    <property type="entry name" value="Mediator of RNA polymerase II, submodule Med31 (Soh1)"/>
    <property type="match status" value="1"/>
</dbReference>
<dbReference type="STRING" id="1555241.A0A4P9WVG9"/>
<evidence type="ECO:0000313" key="9">
    <source>
        <dbReference type="EMBL" id="RKO97391.1"/>
    </source>
</evidence>
<keyword evidence="6 8" id="KW-0804">Transcription</keyword>
<reference evidence="10" key="2">
    <citation type="submission" date="2018-04" db="EMBL/GenBank/DDBJ databases">
        <title>Leveraging single-cell genomics to expand the Fungal Tree of Life.</title>
        <authorList>
            <consortium name="DOE Joint Genome Institute"/>
            <person name="Ahrendt S.R."/>
            <person name="Quandt C.A."/>
            <person name="Ciobanu D."/>
            <person name="Clum A."/>
            <person name="Salamov A."/>
            <person name="Andreopoulos B."/>
            <person name="Cheng J.-F."/>
            <person name="Woyke T."/>
            <person name="Pelin A."/>
            <person name="Henrissat B."/>
            <person name="Benny G.L."/>
            <person name="Smith M.E."/>
            <person name="James T.Y."/>
            <person name="Grigoriev I.V."/>
        </authorList>
    </citation>
    <scope>NUCLEOTIDE SEQUENCE</scope>
    <source>
        <strain evidence="10">ATCC 52028</strain>
    </source>
</reference>
<keyword evidence="7 8" id="KW-0539">Nucleus</keyword>
<organism evidence="9 11">
    <name type="scientific">Caulochytrium protostelioides</name>
    <dbReference type="NCBI Taxonomy" id="1555241"/>
    <lineage>
        <taxon>Eukaryota</taxon>
        <taxon>Fungi</taxon>
        <taxon>Fungi incertae sedis</taxon>
        <taxon>Chytridiomycota</taxon>
        <taxon>Chytridiomycota incertae sedis</taxon>
        <taxon>Chytridiomycetes</taxon>
        <taxon>Caulochytriales</taxon>
        <taxon>Caulochytriaceae</taxon>
        <taxon>Caulochytrium</taxon>
    </lineage>
</organism>
<sequence length="89" mass="10990">RFTIELEFVQSLANPYYLQHLAQNGYFDDAEFLNYLRYLQYWCQPQYARYITYPYCLEVLDLLQQASFRQSLLATDFALFLHRKEYNHW</sequence>
<protein>
    <recommendedName>
        <fullName evidence="3 8">Mediator of RNA polymerase II transcription subunit 31</fullName>
    </recommendedName>
</protein>
<comment type="similarity">
    <text evidence="2 8">Belongs to the Mediator complex subunit 31 family.</text>
</comment>
<evidence type="ECO:0000256" key="4">
    <source>
        <dbReference type="ARBA" id="ARBA00023015"/>
    </source>
</evidence>
<evidence type="ECO:0000313" key="10">
    <source>
        <dbReference type="EMBL" id="RKP00563.1"/>
    </source>
</evidence>
<dbReference type="GO" id="GO:0016592">
    <property type="term" value="C:mediator complex"/>
    <property type="evidence" value="ECO:0007669"/>
    <property type="project" value="InterPro"/>
</dbReference>
<dbReference type="GO" id="GO:0006355">
    <property type="term" value="P:regulation of DNA-templated transcription"/>
    <property type="evidence" value="ECO:0007669"/>
    <property type="project" value="InterPro"/>
</dbReference>
<dbReference type="InterPro" id="IPR008831">
    <property type="entry name" value="Mediator_Med31"/>
</dbReference>
<dbReference type="Proteomes" id="UP000274922">
    <property type="component" value="Unassembled WGS sequence"/>
</dbReference>
<dbReference type="PANTHER" id="PTHR13186">
    <property type="entry name" value="MEDIATOR OF RNA POLYMERASE II TRANSCRIPTION SUBUNIT 31"/>
    <property type="match status" value="1"/>
</dbReference>
<evidence type="ECO:0000313" key="11">
    <source>
        <dbReference type="Proteomes" id="UP000268535"/>
    </source>
</evidence>
<keyword evidence="4 8" id="KW-0805">Transcription regulation</keyword>
<reference evidence="9" key="3">
    <citation type="submission" date="2018-08" db="EMBL/GenBank/DDBJ databases">
        <title>Leveraging single-cell genomics to expand the Fungal Tree of Life.</title>
        <authorList>
            <consortium name="DOE Joint Genome Institute"/>
            <person name="Ahrendt S.R."/>
            <person name="Quandt C.A."/>
            <person name="Ciobanu D."/>
            <person name="Clum A."/>
            <person name="Salamov A."/>
            <person name="Andreopoulos B."/>
            <person name="Cheng J.-F."/>
            <person name="Woyke T."/>
            <person name="Pelin A."/>
            <person name="Henrissat B."/>
            <person name="Reynolds N."/>
            <person name="Benny G.L."/>
            <person name="Smith M.E."/>
            <person name="James T.Y."/>
            <person name="Grigoriev I.V."/>
        </authorList>
    </citation>
    <scope>NUCLEOTIDE SEQUENCE</scope>
    <source>
        <strain evidence="9">ATCC 52028</strain>
    </source>
</reference>
<dbReference type="AlphaFoldDB" id="A0A4P9WVG9"/>
<evidence type="ECO:0000313" key="12">
    <source>
        <dbReference type="Proteomes" id="UP000274922"/>
    </source>
</evidence>
<evidence type="ECO:0000256" key="7">
    <source>
        <dbReference type="ARBA" id="ARBA00023242"/>
    </source>
</evidence>
<evidence type="ECO:0000256" key="1">
    <source>
        <dbReference type="ARBA" id="ARBA00004123"/>
    </source>
</evidence>
<dbReference type="GO" id="GO:0003712">
    <property type="term" value="F:transcription coregulator activity"/>
    <property type="evidence" value="ECO:0007669"/>
    <property type="project" value="InterPro"/>
</dbReference>
<keyword evidence="5 8" id="KW-0010">Activator</keyword>
<feature type="non-terminal residue" evidence="9">
    <location>
        <position position="89"/>
    </location>
</feature>
<dbReference type="Proteomes" id="UP000268535">
    <property type="component" value="Unassembled WGS sequence"/>
</dbReference>
<comment type="subunit">
    <text evidence="8">Component of the Mediator complex.</text>
</comment>
<dbReference type="InterPro" id="IPR038089">
    <property type="entry name" value="Med31_sf"/>
</dbReference>
<accession>A0A4P9WVG9</accession>
<evidence type="ECO:0000256" key="5">
    <source>
        <dbReference type="ARBA" id="ARBA00023159"/>
    </source>
</evidence>
<comment type="subcellular location">
    <subcellularLocation>
        <location evidence="1 8">Nucleus</location>
    </subcellularLocation>
</comment>
<dbReference type="EMBL" id="ML014210">
    <property type="protein sequence ID" value="RKP00563.1"/>
    <property type="molecule type" value="Genomic_DNA"/>
</dbReference>
<comment type="function">
    <text evidence="8">Component of the Mediator complex, a coactivator involved in the regulated transcription of nearly all RNA polymerase II-dependent genes. Mediator functions as a bridge to convey information from gene-specific regulatory proteins to the basal RNA polymerase II transcription machinery. Mediator is recruited to promoters by direct interactions with regulatory proteins and serves as a scaffold for the assembly of a functional preinitiation complex with RNA polymerase II and the general transcription factors.</text>
</comment>
<dbReference type="Pfam" id="PF05669">
    <property type="entry name" value="Med31"/>
    <property type="match status" value="1"/>
</dbReference>
<dbReference type="OrthoDB" id="10257739at2759"/>
<evidence type="ECO:0000256" key="6">
    <source>
        <dbReference type="ARBA" id="ARBA00023163"/>
    </source>
</evidence>
<proteinExistence type="inferred from homology"/>